<dbReference type="GO" id="GO:0004385">
    <property type="term" value="F:GMP kinase activity"/>
    <property type="evidence" value="ECO:0007669"/>
    <property type="project" value="UniProtKB-UniRule"/>
</dbReference>
<evidence type="ECO:0000256" key="5">
    <source>
        <dbReference type="ARBA" id="ARBA00022679"/>
    </source>
</evidence>
<dbReference type="InterPro" id="IPR020590">
    <property type="entry name" value="Guanylate_kinase_CS"/>
</dbReference>
<keyword evidence="6 11" id="KW-0547">Nucleotide-binding</keyword>
<evidence type="ECO:0000256" key="6">
    <source>
        <dbReference type="ARBA" id="ARBA00022741"/>
    </source>
</evidence>
<keyword evidence="14" id="KW-1185">Reference proteome</keyword>
<evidence type="ECO:0000313" key="13">
    <source>
        <dbReference type="EMBL" id="SDM73829.1"/>
    </source>
</evidence>
<dbReference type="AlphaFoldDB" id="A0A1G9VNS6"/>
<dbReference type="PROSITE" id="PS00856">
    <property type="entry name" value="GUANYLATE_KINASE_1"/>
    <property type="match status" value="1"/>
</dbReference>
<dbReference type="InterPro" id="IPR008144">
    <property type="entry name" value="Guanylate_kin-like_dom"/>
</dbReference>
<dbReference type="EC" id="2.7.4.8" evidence="3 11"/>
<dbReference type="CDD" id="cd00071">
    <property type="entry name" value="GMPK"/>
    <property type="match status" value="1"/>
</dbReference>
<evidence type="ECO:0000256" key="10">
    <source>
        <dbReference type="ARBA" id="ARBA00048594"/>
    </source>
</evidence>
<name>A0A1G9VNS6_9FIRM</name>
<feature type="domain" description="Guanylate kinase-like" evidence="12">
    <location>
        <begin position="5"/>
        <end position="183"/>
    </location>
</feature>
<proteinExistence type="inferred from homology"/>
<dbReference type="RefSeq" id="WP_092638006.1">
    <property type="nucleotide sequence ID" value="NZ_FNID01000004.1"/>
</dbReference>
<dbReference type="PANTHER" id="PTHR23117:SF13">
    <property type="entry name" value="GUANYLATE KINASE"/>
    <property type="match status" value="1"/>
</dbReference>
<comment type="subcellular location">
    <subcellularLocation>
        <location evidence="11">Cytoplasm</location>
    </subcellularLocation>
</comment>
<dbReference type="Pfam" id="PF00625">
    <property type="entry name" value="Guanylate_kin"/>
    <property type="match status" value="1"/>
</dbReference>
<dbReference type="OrthoDB" id="9808150at2"/>
<keyword evidence="7 11" id="KW-0418">Kinase</keyword>
<feature type="binding site" evidence="11">
    <location>
        <begin position="12"/>
        <end position="19"/>
    </location>
    <ligand>
        <name>ATP</name>
        <dbReference type="ChEBI" id="CHEBI:30616"/>
    </ligand>
</feature>
<evidence type="ECO:0000256" key="7">
    <source>
        <dbReference type="ARBA" id="ARBA00022777"/>
    </source>
</evidence>
<protein>
    <recommendedName>
        <fullName evidence="4 11">Guanylate kinase</fullName>
        <ecNumber evidence="3 11">2.7.4.8</ecNumber>
    </recommendedName>
    <alternativeName>
        <fullName evidence="9 11">GMP kinase</fullName>
    </alternativeName>
</protein>
<dbReference type="PROSITE" id="PS50052">
    <property type="entry name" value="GUANYLATE_KINASE_2"/>
    <property type="match status" value="1"/>
</dbReference>
<dbReference type="InterPro" id="IPR017665">
    <property type="entry name" value="Guanylate_kinase"/>
</dbReference>
<dbReference type="Gene3D" id="3.30.63.10">
    <property type="entry name" value="Guanylate Kinase phosphate binding domain"/>
    <property type="match status" value="1"/>
</dbReference>
<evidence type="ECO:0000259" key="12">
    <source>
        <dbReference type="PROSITE" id="PS50052"/>
    </source>
</evidence>
<keyword evidence="8 11" id="KW-0067">ATP-binding</keyword>
<dbReference type="PANTHER" id="PTHR23117">
    <property type="entry name" value="GUANYLATE KINASE-RELATED"/>
    <property type="match status" value="1"/>
</dbReference>
<dbReference type="SUPFAM" id="SSF52540">
    <property type="entry name" value="P-loop containing nucleoside triphosphate hydrolases"/>
    <property type="match status" value="1"/>
</dbReference>
<organism evidence="13 14">
    <name type="scientific">Acetanaerobacterium elongatum</name>
    <dbReference type="NCBI Taxonomy" id="258515"/>
    <lineage>
        <taxon>Bacteria</taxon>
        <taxon>Bacillati</taxon>
        <taxon>Bacillota</taxon>
        <taxon>Clostridia</taxon>
        <taxon>Eubacteriales</taxon>
        <taxon>Oscillospiraceae</taxon>
        <taxon>Acetanaerobacterium</taxon>
    </lineage>
</organism>
<comment type="function">
    <text evidence="1 11">Essential for recycling GMP and indirectly, cGMP.</text>
</comment>
<sequence>MSNKGILIVVSGPSGSGKGTLLQGLMQGNERIKYSVSATTRSPREGEVNGKNYFFVTREEFQQQIQSGGMLEFATYCGNYYGTPRRYVYDNLEAGYDVILEIDVAGATKLMEQGEPAVYIFIMPPSMQELKKRLVGRNTETNEVIEKRLNAAREEIAAAGRYNYIVVNDVIDDAIDKLKAIILCQKCKTVNMKYMIKEVLTDA</sequence>
<dbReference type="GO" id="GO:0005829">
    <property type="term" value="C:cytosol"/>
    <property type="evidence" value="ECO:0007669"/>
    <property type="project" value="TreeGrafter"/>
</dbReference>
<dbReference type="NCBIfam" id="TIGR03263">
    <property type="entry name" value="guanyl_kin"/>
    <property type="match status" value="1"/>
</dbReference>
<comment type="similarity">
    <text evidence="2 11">Belongs to the guanylate kinase family.</text>
</comment>
<comment type="catalytic activity">
    <reaction evidence="10 11">
        <text>GMP + ATP = GDP + ADP</text>
        <dbReference type="Rhea" id="RHEA:20780"/>
        <dbReference type="ChEBI" id="CHEBI:30616"/>
        <dbReference type="ChEBI" id="CHEBI:58115"/>
        <dbReference type="ChEBI" id="CHEBI:58189"/>
        <dbReference type="ChEBI" id="CHEBI:456216"/>
        <dbReference type="EC" id="2.7.4.8"/>
    </reaction>
</comment>
<dbReference type="InterPro" id="IPR008145">
    <property type="entry name" value="GK/Ca_channel_bsu"/>
</dbReference>
<gene>
    <name evidence="11" type="primary">gmk</name>
    <name evidence="13" type="ORF">SAMN05192585_10458</name>
</gene>
<dbReference type="GO" id="GO:0005524">
    <property type="term" value="F:ATP binding"/>
    <property type="evidence" value="ECO:0007669"/>
    <property type="project" value="UniProtKB-UniRule"/>
</dbReference>
<dbReference type="STRING" id="258515.SAMN05192585_10458"/>
<evidence type="ECO:0000256" key="2">
    <source>
        <dbReference type="ARBA" id="ARBA00005790"/>
    </source>
</evidence>
<evidence type="ECO:0000256" key="3">
    <source>
        <dbReference type="ARBA" id="ARBA00012961"/>
    </source>
</evidence>
<accession>A0A1G9VNS6</accession>
<evidence type="ECO:0000256" key="4">
    <source>
        <dbReference type="ARBA" id="ARBA00016296"/>
    </source>
</evidence>
<keyword evidence="11" id="KW-0963">Cytoplasm</keyword>
<dbReference type="HAMAP" id="MF_00328">
    <property type="entry name" value="Guanylate_kinase"/>
    <property type="match status" value="1"/>
</dbReference>
<dbReference type="Gene3D" id="3.40.50.300">
    <property type="entry name" value="P-loop containing nucleotide triphosphate hydrolases"/>
    <property type="match status" value="1"/>
</dbReference>
<dbReference type="SMART" id="SM00072">
    <property type="entry name" value="GuKc"/>
    <property type="match status" value="1"/>
</dbReference>
<evidence type="ECO:0000256" key="8">
    <source>
        <dbReference type="ARBA" id="ARBA00022840"/>
    </source>
</evidence>
<evidence type="ECO:0000313" key="14">
    <source>
        <dbReference type="Proteomes" id="UP000199182"/>
    </source>
</evidence>
<evidence type="ECO:0000256" key="11">
    <source>
        <dbReference type="HAMAP-Rule" id="MF_00328"/>
    </source>
</evidence>
<dbReference type="Proteomes" id="UP000199182">
    <property type="component" value="Unassembled WGS sequence"/>
</dbReference>
<dbReference type="FunFam" id="3.30.63.10:FF:000002">
    <property type="entry name" value="Guanylate kinase 1"/>
    <property type="match status" value="1"/>
</dbReference>
<dbReference type="EMBL" id="FNID01000004">
    <property type="protein sequence ID" value="SDM73829.1"/>
    <property type="molecule type" value="Genomic_DNA"/>
</dbReference>
<evidence type="ECO:0000256" key="9">
    <source>
        <dbReference type="ARBA" id="ARBA00030128"/>
    </source>
</evidence>
<evidence type="ECO:0000256" key="1">
    <source>
        <dbReference type="ARBA" id="ARBA00003531"/>
    </source>
</evidence>
<reference evidence="13 14" key="1">
    <citation type="submission" date="2016-10" db="EMBL/GenBank/DDBJ databases">
        <authorList>
            <person name="de Groot N.N."/>
        </authorList>
    </citation>
    <scope>NUCLEOTIDE SEQUENCE [LARGE SCALE GENOMIC DNA]</scope>
    <source>
        <strain evidence="13 14">CGMCC 1.5012</strain>
    </source>
</reference>
<dbReference type="InterPro" id="IPR027417">
    <property type="entry name" value="P-loop_NTPase"/>
</dbReference>
<keyword evidence="5 11" id="KW-0808">Transferase</keyword>